<reference evidence="2 3" key="1">
    <citation type="submission" date="2017-10" db="EMBL/GenBank/DDBJ databases">
        <title>Comparative genomics between pathogenic Norcardia.</title>
        <authorList>
            <person name="Zeng L."/>
        </authorList>
    </citation>
    <scope>NUCLEOTIDE SEQUENCE [LARGE SCALE GENOMIC DNA]</scope>
    <source>
        <strain evidence="2 3">NC_YFY_NT001</strain>
    </source>
</reference>
<name>A0A291RDA3_9NOCA</name>
<organism evidence="2 3">
    <name type="scientific">Nocardia terpenica</name>
    <dbReference type="NCBI Taxonomy" id="455432"/>
    <lineage>
        <taxon>Bacteria</taxon>
        <taxon>Bacillati</taxon>
        <taxon>Actinomycetota</taxon>
        <taxon>Actinomycetes</taxon>
        <taxon>Mycobacteriales</taxon>
        <taxon>Nocardiaceae</taxon>
        <taxon>Nocardia</taxon>
    </lineage>
</organism>
<dbReference type="GeneID" id="88356107"/>
<sequence length="101" mass="11667">MTTRDQHRRKQERDIEWRDEPDPGAGDWMDWEGITVPDWGYALVDVRGGTVRIAIFDYINDCETLLTLLPEQAIAFADWVTFAAYSTAENLARILPRLQPD</sequence>
<dbReference type="AlphaFoldDB" id="A0A291RDA3"/>
<feature type="compositionally biased region" description="Basic and acidic residues" evidence="1">
    <location>
        <begin position="11"/>
        <end position="21"/>
    </location>
</feature>
<proteinExistence type="predicted"/>
<evidence type="ECO:0000313" key="3">
    <source>
        <dbReference type="Proteomes" id="UP000221961"/>
    </source>
</evidence>
<dbReference type="EMBL" id="CP023778">
    <property type="protein sequence ID" value="ATL65092.1"/>
    <property type="molecule type" value="Genomic_DNA"/>
</dbReference>
<feature type="compositionally biased region" description="Basic residues" evidence="1">
    <location>
        <begin position="1"/>
        <end position="10"/>
    </location>
</feature>
<protein>
    <submittedName>
        <fullName evidence="2">Uncharacterized protein</fullName>
    </submittedName>
</protein>
<dbReference type="KEGG" id="ntp:CRH09_01465"/>
<gene>
    <name evidence="2" type="ORF">CRH09_01465</name>
</gene>
<evidence type="ECO:0000256" key="1">
    <source>
        <dbReference type="SAM" id="MobiDB-lite"/>
    </source>
</evidence>
<dbReference type="RefSeq" id="WP_098692407.1">
    <property type="nucleotide sequence ID" value="NZ_CP023778.1"/>
</dbReference>
<feature type="region of interest" description="Disordered" evidence="1">
    <location>
        <begin position="1"/>
        <end position="25"/>
    </location>
</feature>
<evidence type="ECO:0000313" key="2">
    <source>
        <dbReference type="EMBL" id="ATL65092.1"/>
    </source>
</evidence>
<accession>A0A291RDA3</accession>
<dbReference type="Proteomes" id="UP000221961">
    <property type="component" value="Chromosome"/>
</dbReference>